<comment type="caution">
    <text evidence="2">The sequence shown here is derived from an EMBL/GenBank/DDBJ whole genome shotgun (WGS) entry which is preliminary data.</text>
</comment>
<sequence>MITFDNWRLASDGAVLAMQYDNMSRLLEVLGDIPEGWTWTMLVSVGDALDVISMSEVPGGLEAVLTAETLALSGYYAMQLKAVQGDVVRHTNVIRVPVQNSLSGDAQWPTLPTEFSQAEQRIAEYNAHPPVPGPNGYWMLWDVDLDKYVESDIPLPEGGSGGSGNVWSQDISTIDVLDRAEYDALPEKDPKTLYLIRG</sequence>
<gene>
    <name evidence="2" type="ORF">IAA53_01445</name>
</gene>
<dbReference type="Pfam" id="PF24243">
    <property type="entry name" value="Phage_tail_C"/>
    <property type="match status" value="1"/>
</dbReference>
<evidence type="ECO:0000313" key="2">
    <source>
        <dbReference type="EMBL" id="HIR49947.1"/>
    </source>
</evidence>
<dbReference type="AlphaFoldDB" id="A0A9D1DG46"/>
<reference evidence="2" key="1">
    <citation type="submission" date="2020-10" db="EMBL/GenBank/DDBJ databases">
        <authorList>
            <person name="Gilroy R."/>
        </authorList>
    </citation>
    <scope>NUCLEOTIDE SEQUENCE</scope>
    <source>
        <strain evidence="2">ChiBcec15-4380</strain>
    </source>
</reference>
<evidence type="ECO:0000313" key="3">
    <source>
        <dbReference type="Proteomes" id="UP000824239"/>
    </source>
</evidence>
<name>A0A9D1DG46_9FIRM</name>
<feature type="domain" description="Minor tail protein gp31 C-terminal" evidence="1">
    <location>
        <begin position="176"/>
        <end position="197"/>
    </location>
</feature>
<dbReference type="EMBL" id="DVHE01000012">
    <property type="protein sequence ID" value="HIR49947.1"/>
    <property type="molecule type" value="Genomic_DNA"/>
</dbReference>
<protein>
    <recommendedName>
        <fullName evidence="1">Minor tail protein gp31 C-terminal domain-containing protein</fullName>
    </recommendedName>
</protein>
<reference evidence="2" key="2">
    <citation type="journal article" date="2021" name="PeerJ">
        <title>Extensive microbial diversity within the chicken gut microbiome revealed by metagenomics and culture.</title>
        <authorList>
            <person name="Gilroy R."/>
            <person name="Ravi A."/>
            <person name="Getino M."/>
            <person name="Pursley I."/>
            <person name="Horton D.L."/>
            <person name="Alikhan N.F."/>
            <person name="Baker D."/>
            <person name="Gharbi K."/>
            <person name="Hall N."/>
            <person name="Watson M."/>
            <person name="Adriaenssens E.M."/>
            <person name="Foster-Nyarko E."/>
            <person name="Jarju S."/>
            <person name="Secka A."/>
            <person name="Antonio M."/>
            <person name="Oren A."/>
            <person name="Chaudhuri R.R."/>
            <person name="La Ragione R."/>
            <person name="Hildebrand F."/>
            <person name="Pallen M.J."/>
        </authorList>
    </citation>
    <scope>NUCLEOTIDE SEQUENCE</scope>
    <source>
        <strain evidence="2">ChiBcec15-4380</strain>
    </source>
</reference>
<organism evidence="2 3">
    <name type="scientific">Candidatus Avoscillospira avicola</name>
    <dbReference type="NCBI Taxonomy" id="2840706"/>
    <lineage>
        <taxon>Bacteria</taxon>
        <taxon>Bacillati</taxon>
        <taxon>Bacillota</taxon>
        <taxon>Clostridia</taxon>
        <taxon>Eubacteriales</taxon>
        <taxon>Oscillospiraceae</taxon>
        <taxon>Oscillospiraceae incertae sedis</taxon>
        <taxon>Candidatus Avoscillospira</taxon>
    </lineage>
</organism>
<dbReference type="InterPro" id="IPR056923">
    <property type="entry name" value="Minor_tail_gp31_C"/>
</dbReference>
<evidence type="ECO:0000259" key="1">
    <source>
        <dbReference type="Pfam" id="PF24243"/>
    </source>
</evidence>
<dbReference type="Proteomes" id="UP000824239">
    <property type="component" value="Unassembled WGS sequence"/>
</dbReference>
<proteinExistence type="predicted"/>
<accession>A0A9D1DG46</accession>